<evidence type="ECO:0000256" key="1">
    <source>
        <dbReference type="PIRSR" id="PIRSR613078-1"/>
    </source>
</evidence>
<dbReference type="Proteomes" id="UP001156690">
    <property type="component" value="Unassembled WGS sequence"/>
</dbReference>
<feature type="binding site" evidence="2">
    <location>
        <position position="67"/>
    </location>
    <ligand>
        <name>substrate</name>
    </ligand>
</feature>
<dbReference type="Pfam" id="PF00300">
    <property type="entry name" value="His_Phos_1"/>
    <property type="match status" value="1"/>
</dbReference>
<dbReference type="PANTHER" id="PTHR47821:SF2">
    <property type="entry name" value="PHOSPHOGLYCERATE MUTASE FAMILY PROTEIN"/>
    <property type="match status" value="1"/>
</dbReference>
<dbReference type="PIRSF" id="PIRSF000709">
    <property type="entry name" value="6PFK_2-Ptase"/>
    <property type="match status" value="1"/>
</dbReference>
<evidence type="ECO:0000313" key="3">
    <source>
        <dbReference type="EMBL" id="GLQ76481.1"/>
    </source>
</evidence>
<dbReference type="GO" id="GO:0003824">
    <property type="term" value="F:catalytic activity"/>
    <property type="evidence" value="ECO:0007669"/>
    <property type="project" value="InterPro"/>
</dbReference>
<dbReference type="InterPro" id="IPR001345">
    <property type="entry name" value="PG/BPGM_mutase_AS"/>
</dbReference>
<dbReference type="EMBL" id="BSNX01000075">
    <property type="protein sequence ID" value="GLQ76481.1"/>
    <property type="molecule type" value="Genomic_DNA"/>
</dbReference>
<keyword evidence="4" id="KW-1185">Reference proteome</keyword>
<organism evidence="3 4">
    <name type="scientific">Vibrio penaeicida</name>
    <dbReference type="NCBI Taxonomy" id="104609"/>
    <lineage>
        <taxon>Bacteria</taxon>
        <taxon>Pseudomonadati</taxon>
        <taxon>Pseudomonadota</taxon>
        <taxon>Gammaproteobacteria</taxon>
        <taxon>Vibrionales</taxon>
        <taxon>Vibrionaceae</taxon>
        <taxon>Vibrio</taxon>
    </lineage>
</organism>
<feature type="binding site" evidence="2">
    <location>
        <begin position="12"/>
        <end position="19"/>
    </location>
    <ligand>
        <name>substrate</name>
    </ligand>
</feature>
<dbReference type="SUPFAM" id="SSF53254">
    <property type="entry name" value="Phosphoglycerate mutase-like"/>
    <property type="match status" value="1"/>
</dbReference>
<dbReference type="InterPro" id="IPR029033">
    <property type="entry name" value="His_PPase_superfam"/>
</dbReference>
<gene>
    <name evidence="3" type="ORF">GCM10007932_58440</name>
</gene>
<reference evidence="4" key="1">
    <citation type="journal article" date="2019" name="Int. J. Syst. Evol. Microbiol.">
        <title>The Global Catalogue of Microorganisms (GCM) 10K type strain sequencing project: providing services to taxonomists for standard genome sequencing and annotation.</title>
        <authorList>
            <consortium name="The Broad Institute Genomics Platform"/>
            <consortium name="The Broad Institute Genome Sequencing Center for Infectious Disease"/>
            <person name="Wu L."/>
            <person name="Ma J."/>
        </authorList>
    </citation>
    <scope>NUCLEOTIDE SEQUENCE [LARGE SCALE GENOMIC DNA]</scope>
    <source>
        <strain evidence="4">NBRC 15640</strain>
    </source>
</reference>
<dbReference type="PANTHER" id="PTHR47821">
    <property type="entry name" value="PHOSPHOGLYCERATE MUTASE FAMILY PROTEIN"/>
    <property type="match status" value="1"/>
</dbReference>
<dbReference type="PROSITE" id="PS00175">
    <property type="entry name" value="PG_MUTASE"/>
    <property type="match status" value="1"/>
</dbReference>
<dbReference type="SMART" id="SM00855">
    <property type="entry name" value="PGAM"/>
    <property type="match status" value="1"/>
</dbReference>
<dbReference type="CDD" id="cd07067">
    <property type="entry name" value="HP_PGM_like"/>
    <property type="match status" value="1"/>
</dbReference>
<sequence length="201" mass="21926">MLEFRNTYLLMRHGESEANVAGIVVSDPAIGCVQYGLTQIGKQQAITSANVYSGAPITLVVYSDFKRTVETAETVKSTLGIASSKVDIRLRERFFGAWEGKSSDTYEKVWAKDGESSTQTDNDVESAQSVCDRAWSLLLELEESHQGAVILLVSHGDTLQILSTVFNNLAPGQHRTLPHHETGQIKLIASVGDSLPVRSFA</sequence>
<evidence type="ECO:0000256" key="2">
    <source>
        <dbReference type="PIRSR" id="PIRSR613078-2"/>
    </source>
</evidence>
<protein>
    <submittedName>
        <fullName evidence="3">Phosphoglycerate mutase</fullName>
    </submittedName>
</protein>
<dbReference type="InterPro" id="IPR013078">
    <property type="entry name" value="His_Pase_superF_clade-1"/>
</dbReference>
<accession>A0AAV5P0T1</accession>
<dbReference type="RefSeq" id="WP_126608643.1">
    <property type="nucleotide sequence ID" value="NZ_AP025145.1"/>
</dbReference>
<feature type="active site" description="Tele-phosphohistidine intermediate" evidence="1">
    <location>
        <position position="13"/>
    </location>
</feature>
<proteinExistence type="predicted"/>
<dbReference type="Gene3D" id="3.40.50.1240">
    <property type="entry name" value="Phosphoglycerate mutase-like"/>
    <property type="match status" value="1"/>
</dbReference>
<evidence type="ECO:0000313" key="4">
    <source>
        <dbReference type="Proteomes" id="UP001156690"/>
    </source>
</evidence>
<dbReference type="AlphaFoldDB" id="A0AAV5P0T1"/>
<name>A0AAV5P0T1_9VIBR</name>
<comment type="caution">
    <text evidence="3">The sequence shown here is derived from an EMBL/GenBank/DDBJ whole genome shotgun (WGS) entry which is preliminary data.</text>
</comment>
<feature type="active site" description="Proton donor/acceptor" evidence="1">
    <location>
        <position position="92"/>
    </location>
</feature>